<dbReference type="Pfam" id="PF21958">
    <property type="entry name" value="SOGP_N"/>
    <property type="match status" value="1"/>
</dbReference>
<dbReference type="PANTHER" id="PTHR37469:SF2">
    <property type="entry name" value="CELLOBIONIC ACID PHOSPHORYLASE"/>
    <property type="match status" value="1"/>
</dbReference>
<keyword evidence="1" id="KW-0328">Glycosyltransferase</keyword>
<proteinExistence type="predicted"/>
<dbReference type="GO" id="GO:0016757">
    <property type="term" value="F:glycosyltransferase activity"/>
    <property type="evidence" value="ECO:0007669"/>
    <property type="project" value="UniProtKB-KW"/>
</dbReference>
<dbReference type="InterPro" id="IPR008928">
    <property type="entry name" value="6-hairpin_glycosidase_sf"/>
</dbReference>
<dbReference type="Proteomes" id="UP000319837">
    <property type="component" value="Unassembled WGS sequence"/>
</dbReference>
<feature type="domain" description="Glycoside phosphorylase super sandwich" evidence="4">
    <location>
        <begin position="305"/>
        <end position="553"/>
    </location>
</feature>
<organism evidence="7 8">
    <name type="scientific">Niallia circulans</name>
    <name type="common">Bacillus circulans</name>
    <dbReference type="NCBI Taxonomy" id="1397"/>
    <lineage>
        <taxon>Bacteria</taxon>
        <taxon>Bacillati</taxon>
        <taxon>Bacillota</taxon>
        <taxon>Bacilli</taxon>
        <taxon>Bacillales</taxon>
        <taxon>Bacillaceae</taxon>
        <taxon>Niallia</taxon>
    </lineage>
</organism>
<dbReference type="AlphaFoldDB" id="A0A553SMC4"/>
<evidence type="ECO:0000259" key="4">
    <source>
        <dbReference type="Pfam" id="PF21250"/>
    </source>
</evidence>
<dbReference type="InterPro" id="IPR048773">
    <property type="entry name" value="SOGP_C"/>
</dbReference>
<protein>
    <submittedName>
        <fullName evidence="7">Cellobiose phosphorylase</fullName>
    </submittedName>
</protein>
<dbReference type="EMBL" id="RIBP01000004">
    <property type="protein sequence ID" value="TRZ38128.1"/>
    <property type="molecule type" value="Genomic_DNA"/>
</dbReference>
<dbReference type="PANTHER" id="PTHR37469">
    <property type="entry name" value="CELLOBIONIC ACID PHOSPHORYLASE-RELATED"/>
    <property type="match status" value="1"/>
</dbReference>
<dbReference type="InterPro" id="IPR012341">
    <property type="entry name" value="6hp_glycosidase-like_sf"/>
</dbReference>
<dbReference type="Pfam" id="PF21270">
    <property type="entry name" value="SOGP_4th"/>
    <property type="match status" value="1"/>
</dbReference>
<name>A0A553SMC4_NIACI</name>
<dbReference type="GO" id="GO:0005975">
    <property type="term" value="P:carbohydrate metabolic process"/>
    <property type="evidence" value="ECO:0007669"/>
    <property type="project" value="InterPro"/>
</dbReference>
<dbReference type="InterPro" id="IPR052047">
    <property type="entry name" value="GH94_Enzymes"/>
</dbReference>
<comment type="caution">
    <text evidence="7">The sequence shown here is derived from an EMBL/GenBank/DDBJ whole genome shotgun (WGS) entry which is preliminary data.</text>
</comment>
<evidence type="ECO:0000313" key="7">
    <source>
        <dbReference type="EMBL" id="TRZ38128.1"/>
    </source>
</evidence>
<evidence type="ECO:0000256" key="1">
    <source>
        <dbReference type="ARBA" id="ARBA00022676"/>
    </source>
</evidence>
<evidence type="ECO:0000313" key="8">
    <source>
        <dbReference type="Proteomes" id="UP000319837"/>
    </source>
</evidence>
<evidence type="ECO:0000259" key="3">
    <source>
        <dbReference type="Pfam" id="PF17167"/>
    </source>
</evidence>
<reference evidence="8" key="1">
    <citation type="submission" date="2018-10" db="EMBL/GenBank/DDBJ databases">
        <title>FDA dAtabase for Regulatory Grade micrObial Sequences (FDA-ARGOS): Supporting development and validation of Infectious Disease Dx tests.</title>
        <authorList>
            <person name="Minogue T."/>
            <person name="Wolcott M."/>
            <person name="Wasieloski L."/>
            <person name="Aguilar W."/>
            <person name="Moore D."/>
            <person name="Tallon L."/>
            <person name="Sadzewicz L."/>
            <person name="Sengamalay N."/>
            <person name="Ott S."/>
            <person name="Godinez A."/>
            <person name="Nagaraj S."/>
            <person name="Vavikolanu K."/>
            <person name="Vyas G."/>
            <person name="Nadendla S."/>
            <person name="George J."/>
            <person name="Sichtig H."/>
        </authorList>
    </citation>
    <scope>NUCLEOTIDE SEQUENCE [LARGE SCALE GENOMIC DNA]</scope>
    <source>
        <strain evidence="8">FDAARGOS_343</strain>
    </source>
</reference>
<evidence type="ECO:0000259" key="5">
    <source>
        <dbReference type="Pfam" id="PF21270"/>
    </source>
</evidence>
<dbReference type="Pfam" id="PF17167">
    <property type="entry name" value="Glyco_hydro_94"/>
    <property type="match status" value="1"/>
</dbReference>
<evidence type="ECO:0000259" key="6">
    <source>
        <dbReference type="Pfam" id="PF21958"/>
    </source>
</evidence>
<dbReference type="InterPro" id="IPR048771">
    <property type="entry name" value="SOGP_2nd"/>
</dbReference>
<dbReference type="RefSeq" id="WP_185766398.1">
    <property type="nucleotide sequence ID" value="NZ_RIBP01000004.1"/>
</dbReference>
<dbReference type="SUPFAM" id="SSF48208">
    <property type="entry name" value="Six-hairpin glycosidases"/>
    <property type="match status" value="1"/>
</dbReference>
<evidence type="ECO:0000256" key="2">
    <source>
        <dbReference type="ARBA" id="ARBA00022679"/>
    </source>
</evidence>
<dbReference type="Gene3D" id="1.50.10.10">
    <property type="match status" value="1"/>
</dbReference>
<dbReference type="InterPro" id="IPR033432">
    <property type="entry name" value="GH94_catalytic"/>
</dbReference>
<dbReference type="InterPro" id="IPR053831">
    <property type="entry name" value="SOGP_N"/>
</dbReference>
<accession>A0A553SMC4</accession>
<gene>
    <name evidence="7" type="ORF">CEQ21_22215</name>
</gene>
<feature type="domain" description="SOGP N-terminal" evidence="6">
    <location>
        <begin position="20"/>
        <end position="243"/>
    </location>
</feature>
<dbReference type="Pfam" id="PF21250">
    <property type="entry name" value="SOGP_2nd"/>
    <property type="match status" value="1"/>
</dbReference>
<keyword evidence="2" id="KW-0808">Transferase</keyword>
<feature type="domain" description="Glycosyl hydrolase 94 catalytic" evidence="3">
    <location>
        <begin position="684"/>
        <end position="969"/>
    </location>
</feature>
<sequence>MINTGQKETYTLKSADMSVSFLPTGDIFEMFNGNIMINQLQGNPIDGAPSNLFLRVYTQDEVEIYPLLGIKSASEVKFSDSQAVWFGKAGTLNYQITFTLTDRNIWFWDIELECSKAVVDIIYGQDIGLATRGMVQSNEAYTSQYVGHSVFETEEGGIAVCSRQNQPQDGLFPYLQLGSFMKLKAFSTDGYQFFGLTYKETDIPEALLKEQLQNKVYQYEFAYIALQSEKIHIAGKENFVFYGIAKDNHEMAITEHEYVQEIKTAFQEKVNQKNFQAVQKQTMKQNIGKPLQVLSMTLEEINQHYPQRCHEELEGDTLLSFFTETHEHIVLKEKENVVERSHGHIILSGQNTTINENILTSTSYMYGLFNTQVTVGNTTINKLLSNARNGLNVMKASGQRIYVEIDGAYHLLTMPSLYEMGFNYTKWYYKTHNETFIITNYTSASLPEIHLHLQTKSGRAYRFFITNQITINHNEFDASFHIEKNDKLLTITPASTAPVAAVYPNICYHLYLDGTNMTVTDEKKLINGAESLSASLVVLDLECTNQFTLTVQGHINGGDFIKSAENLETEKKKYQAFYQDMLNGFKLSLPQKKSKHLEKLNTLAWWYTHNMFIHYLVPHGLEQYGGAAWGTRDVCQGPVEYFMAAGRFEIVKQILLKVYTHQFKDDGNWPQWFMFDKYETIQAGESHGDVIVWPLKVLGDYLSATEDYSILEEEIPYTDRQTLRKISSASLLEHVDKQITYIKDHFLHDTFLSAYGDGDWDDTLQPANSQLKKYMVSSWTVALTYQVLKQYAQVLRNYDESLADAVQLLVGGIEKDFKRFILNSPEIPGFLYLEDVRKADRLIHPQDSKTGIQYRLLPMTRSIIAELFTKEQAEEHTSIIFNHLLHPDGVRLMNKPAPYTGGVSVQFKRAEQAANFGREIGLQYVHAHIRFIEAMAKLGKAEEAWHALAVINPINIKSVVPNAERRQSNAYFSSSDGKFSNRYEAAERFNELQAGNVAVKGGWRIYSSGPGIYMNQLISNCLGIRQLPKYLVLDPVLSKDLDGLRFEFVIYGKAVTFIFKQTNGEKKITVNNQELAAETAKNRYRDGAFLLPKAQLLNYLQEGMNEIVVQH</sequence>
<feature type="domain" description="Glycoside phosphorylase C-terminal" evidence="5">
    <location>
        <begin position="1023"/>
        <end position="1096"/>
    </location>
</feature>